<evidence type="ECO:0000313" key="3">
    <source>
        <dbReference type="Proteomes" id="UP000240618"/>
    </source>
</evidence>
<dbReference type="Proteomes" id="UP000240618">
    <property type="component" value="Segment"/>
</dbReference>
<accession>A0A2I6PI86</accession>
<keyword evidence="1" id="KW-0812">Transmembrane</keyword>
<evidence type="ECO:0000313" key="2">
    <source>
        <dbReference type="EMBL" id="AUM59773.1"/>
    </source>
</evidence>
<name>A0A2I6PI86_9CAUD</name>
<evidence type="ECO:0000256" key="1">
    <source>
        <dbReference type="SAM" id="Phobius"/>
    </source>
</evidence>
<feature type="transmembrane region" description="Helical" evidence="1">
    <location>
        <begin position="31"/>
        <end position="50"/>
    </location>
</feature>
<organism evidence="2 3">
    <name type="scientific">Pseudomonas phage PMBT14</name>
    <dbReference type="NCBI Taxonomy" id="2059855"/>
    <lineage>
        <taxon>Viruses</taxon>
        <taxon>Duplodnaviria</taxon>
        <taxon>Heunggongvirae</taxon>
        <taxon>Uroviricota</taxon>
        <taxon>Caudoviricetes</taxon>
        <taxon>Knuthellervirus</taxon>
        <taxon>Knuthellervirus PMBT14</taxon>
    </lineage>
</organism>
<proteinExistence type="predicted"/>
<sequence length="54" mass="5973">MREYLIIVLITLASSGAASVAYGVLMGKPDQMTFMIISLFIGFLVCAYLVEKRK</sequence>
<dbReference type="GeneID" id="55606475"/>
<reference evidence="2 3" key="1">
    <citation type="journal article" date="2018" name="Arch. Virol.">
        <title>Genome sequence of the novel virulent bacteriophage PMBT14 with lytic activity against Pseudomonas fluorescens DSM 50090(R).</title>
        <authorList>
            <person name="Koberg S."/>
            <person name="Gieschler S."/>
            <person name="Brinks E."/>
            <person name="Wenning M."/>
            <person name="Neve H."/>
            <person name="Franz C.M."/>
        </authorList>
    </citation>
    <scope>NUCLEOTIDE SEQUENCE [LARGE SCALE GENOMIC DNA]</scope>
</reference>
<dbReference type="KEGG" id="vg:55606475"/>
<keyword evidence="1" id="KW-1133">Transmembrane helix</keyword>
<keyword evidence="3" id="KW-1185">Reference proteome</keyword>
<protein>
    <submittedName>
        <fullName evidence="2">Uncharacterized protein</fullName>
    </submittedName>
</protein>
<dbReference type="EMBL" id="MG596800">
    <property type="protein sequence ID" value="AUM59773.1"/>
    <property type="molecule type" value="Genomic_DNA"/>
</dbReference>
<dbReference type="RefSeq" id="YP_009836236.1">
    <property type="nucleotide sequence ID" value="NC_048687.1"/>
</dbReference>
<keyword evidence="1" id="KW-0472">Membrane</keyword>